<proteinExistence type="predicted"/>
<feature type="region of interest" description="Disordered" evidence="1">
    <location>
        <begin position="1"/>
        <end position="60"/>
    </location>
</feature>
<reference evidence="2 3" key="1">
    <citation type="submission" date="2018-07" db="EMBL/GenBank/DDBJ databases">
        <title>Streptomyces species from bats.</title>
        <authorList>
            <person name="Dunlap C."/>
        </authorList>
    </citation>
    <scope>NUCLEOTIDE SEQUENCE [LARGE SCALE GENOMIC DNA]</scope>
    <source>
        <strain evidence="2 3">AC230</strain>
    </source>
</reference>
<dbReference type="AlphaFoldDB" id="A0A370BDB3"/>
<organism evidence="2 3">
    <name type="scientific">Streptomyces corynorhini</name>
    <dbReference type="NCBI Taxonomy" id="2282652"/>
    <lineage>
        <taxon>Bacteria</taxon>
        <taxon>Bacillati</taxon>
        <taxon>Actinomycetota</taxon>
        <taxon>Actinomycetes</taxon>
        <taxon>Kitasatosporales</taxon>
        <taxon>Streptomycetaceae</taxon>
        <taxon>Streptomyces</taxon>
    </lineage>
</organism>
<evidence type="ECO:0000313" key="2">
    <source>
        <dbReference type="EMBL" id="RDG39631.1"/>
    </source>
</evidence>
<accession>A0A370BDB3</accession>
<sequence length="60" mass="6151">MADPPPFAGTPCVDAPSAAGEPDTGTSFLAAGQTARHLDRPAGPTWREPDVKTTTLGCEI</sequence>
<gene>
    <name evidence="2" type="ORF">DVH02_02865</name>
</gene>
<protein>
    <submittedName>
        <fullName evidence="2">Uncharacterized protein</fullName>
    </submittedName>
</protein>
<dbReference type="EMBL" id="QQNA01000015">
    <property type="protein sequence ID" value="RDG39631.1"/>
    <property type="molecule type" value="Genomic_DNA"/>
</dbReference>
<dbReference type="Proteomes" id="UP000253741">
    <property type="component" value="Unassembled WGS sequence"/>
</dbReference>
<comment type="caution">
    <text evidence="2">The sequence shown here is derived from an EMBL/GenBank/DDBJ whole genome shotgun (WGS) entry which is preliminary data.</text>
</comment>
<keyword evidence="3" id="KW-1185">Reference proteome</keyword>
<evidence type="ECO:0000256" key="1">
    <source>
        <dbReference type="SAM" id="MobiDB-lite"/>
    </source>
</evidence>
<evidence type="ECO:0000313" key="3">
    <source>
        <dbReference type="Proteomes" id="UP000253741"/>
    </source>
</evidence>
<name>A0A370BDB3_9ACTN</name>